<evidence type="ECO:0000259" key="1">
    <source>
        <dbReference type="Pfam" id="PF09500"/>
    </source>
</evidence>
<dbReference type="InterPro" id="IPR012660">
    <property type="entry name" value="YiiD_C"/>
</dbReference>
<feature type="domain" description="Thioesterase putative" evidence="1">
    <location>
        <begin position="4"/>
        <end position="143"/>
    </location>
</feature>
<dbReference type="Gene3D" id="3.10.129.10">
    <property type="entry name" value="Hotdog Thioesterase"/>
    <property type="match status" value="1"/>
</dbReference>
<reference evidence="2 3" key="1">
    <citation type="submission" date="2016-12" db="EMBL/GenBank/DDBJ databases">
        <title>Thioflexothrix psekupsii D3 genome sequencing and assembly.</title>
        <authorList>
            <person name="Fomenkov A."/>
            <person name="Vincze T."/>
            <person name="Grabovich M."/>
            <person name="Anton B.P."/>
            <person name="Dubinina G."/>
            <person name="Orlova M."/>
            <person name="Belousova E."/>
            <person name="Roberts R.J."/>
        </authorList>
    </citation>
    <scope>NUCLEOTIDE SEQUENCE [LARGE SCALE GENOMIC DNA]</scope>
    <source>
        <strain evidence="2">D3</strain>
    </source>
</reference>
<name>A0A251X5Q0_9GAMM</name>
<dbReference type="Proteomes" id="UP000194798">
    <property type="component" value="Unassembled WGS sequence"/>
</dbReference>
<sequence length="151" mass="17320">MKEMLQDYFDTRIPITRDMRVKVQLCNQRVLILTAPLAINRNDKNTAFGGSVVSILTLAGWAITHTVLSRLQLHATTVVRRSKVDYIKPIDSEIMIISNMPSDHDIYRFKQDLMQRGKARWEIQARAECNQELAVDYSGVYISVLIPELIT</sequence>
<gene>
    <name evidence="2" type="ORF">TPSD3_14145</name>
</gene>
<dbReference type="RefSeq" id="WP_176329887.1">
    <property type="nucleotide sequence ID" value="NZ_MSLT01000023.1"/>
</dbReference>
<dbReference type="NCBIfam" id="TIGR02447">
    <property type="entry name" value="yiiD_Cterm"/>
    <property type="match status" value="1"/>
</dbReference>
<protein>
    <recommendedName>
        <fullName evidence="1">Thioesterase putative domain-containing protein</fullName>
    </recommendedName>
</protein>
<evidence type="ECO:0000313" key="3">
    <source>
        <dbReference type="Proteomes" id="UP000194798"/>
    </source>
</evidence>
<dbReference type="AlphaFoldDB" id="A0A251X5Q0"/>
<comment type="caution">
    <text evidence="2">The sequence shown here is derived from an EMBL/GenBank/DDBJ whole genome shotgun (WGS) entry which is preliminary data.</text>
</comment>
<dbReference type="SUPFAM" id="SSF54637">
    <property type="entry name" value="Thioesterase/thiol ester dehydrase-isomerase"/>
    <property type="match status" value="1"/>
</dbReference>
<evidence type="ECO:0000313" key="2">
    <source>
        <dbReference type="EMBL" id="OUD12257.1"/>
    </source>
</evidence>
<proteinExistence type="predicted"/>
<dbReference type="EMBL" id="MSLT01000023">
    <property type="protein sequence ID" value="OUD12257.1"/>
    <property type="molecule type" value="Genomic_DNA"/>
</dbReference>
<organism evidence="2 3">
    <name type="scientific">Thioflexithrix psekupsensis</name>
    <dbReference type="NCBI Taxonomy" id="1570016"/>
    <lineage>
        <taxon>Bacteria</taxon>
        <taxon>Pseudomonadati</taxon>
        <taxon>Pseudomonadota</taxon>
        <taxon>Gammaproteobacteria</taxon>
        <taxon>Thiotrichales</taxon>
        <taxon>Thioflexithrix</taxon>
    </lineage>
</organism>
<accession>A0A251X5Q0</accession>
<keyword evidence="3" id="KW-1185">Reference proteome</keyword>
<dbReference type="InterPro" id="IPR029069">
    <property type="entry name" value="HotDog_dom_sf"/>
</dbReference>
<dbReference type="Pfam" id="PF09500">
    <property type="entry name" value="YiiD_C"/>
    <property type="match status" value="1"/>
</dbReference>